<keyword evidence="1" id="KW-1133">Transmembrane helix</keyword>
<dbReference type="eggNOG" id="COG0798">
    <property type="taxonomic scope" value="Bacteria"/>
</dbReference>
<gene>
    <name evidence="2" type="ORF">JCM9157_2967</name>
</gene>
<keyword evidence="1" id="KW-0472">Membrane</keyword>
<comment type="caution">
    <text evidence="2">The sequence shown here is derived from an EMBL/GenBank/DDBJ whole genome shotgun (WGS) entry which is preliminary data.</text>
</comment>
<dbReference type="Proteomes" id="UP000018896">
    <property type="component" value="Unassembled WGS sequence"/>
</dbReference>
<sequence>MRFSYKERASLTLTTLARNSPLALAVAMIAFPEQPIIALTLVIGPLLKLPILALVSQLILLQFKRNVN</sequence>
<proteinExistence type="predicted"/>
<dbReference type="RefSeq" id="WP_052013144.1">
    <property type="nucleotide sequence ID" value="NZ_BAUV01000024.1"/>
</dbReference>
<keyword evidence="3" id="KW-1185">Reference proteome</keyword>
<evidence type="ECO:0000313" key="3">
    <source>
        <dbReference type="Proteomes" id="UP000018896"/>
    </source>
</evidence>
<keyword evidence="1" id="KW-0812">Transmembrane</keyword>
<reference evidence="2 3" key="1">
    <citation type="journal article" date="2014" name="Genome Announc.">
        <title>Draft Genome Sequences of Three Alkaliphilic Bacillus Strains, Bacillus wakoensis JCM 9140T, Bacillus akibai JCM 9157T, and Bacillus hemicellulosilyticus JCM 9152T.</title>
        <authorList>
            <person name="Yuki M."/>
            <person name="Oshima K."/>
            <person name="Suda W."/>
            <person name="Oshida Y."/>
            <person name="Kitamura K."/>
            <person name="Iida T."/>
            <person name="Hattori M."/>
            <person name="Ohkuma M."/>
        </authorList>
    </citation>
    <scope>NUCLEOTIDE SEQUENCE [LARGE SCALE GENOMIC DNA]</scope>
    <source>
        <strain evidence="2 3">JCM 9157</strain>
    </source>
</reference>
<dbReference type="EMBL" id="BAUV01000024">
    <property type="protein sequence ID" value="GAE35830.1"/>
    <property type="molecule type" value="Genomic_DNA"/>
</dbReference>
<organism evidence="2 3">
    <name type="scientific">Halalkalibacter akibai (strain ATCC 43226 / DSM 21942 / CIP 109018 / JCM 9157 / 1139)</name>
    <name type="common">Bacillus akibai</name>
    <dbReference type="NCBI Taxonomy" id="1236973"/>
    <lineage>
        <taxon>Bacteria</taxon>
        <taxon>Bacillati</taxon>
        <taxon>Bacillota</taxon>
        <taxon>Bacilli</taxon>
        <taxon>Bacillales</taxon>
        <taxon>Bacillaceae</taxon>
        <taxon>Halalkalibacter</taxon>
    </lineage>
</organism>
<dbReference type="Gene3D" id="1.20.1530.20">
    <property type="match status" value="1"/>
</dbReference>
<feature type="transmembrane region" description="Helical" evidence="1">
    <location>
        <begin position="35"/>
        <end position="61"/>
    </location>
</feature>
<accession>W4QUI2</accession>
<evidence type="ECO:0000256" key="1">
    <source>
        <dbReference type="SAM" id="Phobius"/>
    </source>
</evidence>
<evidence type="ECO:0000313" key="2">
    <source>
        <dbReference type="EMBL" id="GAE35830.1"/>
    </source>
</evidence>
<name>W4QUI2_HALA3</name>
<dbReference type="AlphaFoldDB" id="W4QUI2"/>
<dbReference type="InterPro" id="IPR038770">
    <property type="entry name" value="Na+/solute_symporter_sf"/>
</dbReference>
<dbReference type="OrthoDB" id="3254016at2"/>
<dbReference type="STRING" id="1236973.JCM9157_2967"/>
<protein>
    <submittedName>
        <fullName evidence="2">Arsenical-resistance protein ACR3</fullName>
    </submittedName>
</protein>